<dbReference type="Pfam" id="PF08031">
    <property type="entry name" value="BBE"/>
    <property type="match status" value="1"/>
</dbReference>
<keyword evidence="6" id="KW-1185">Reference proteome</keyword>
<feature type="chain" id="PRO_5002171511" description="FAD-binding PCMH-type domain-containing protein" evidence="3">
    <location>
        <begin position="26"/>
        <end position="581"/>
    </location>
</feature>
<dbReference type="PANTHER" id="PTHR13878">
    <property type="entry name" value="GULONOLACTONE OXIDASE"/>
    <property type="match status" value="1"/>
</dbReference>
<dbReference type="Pfam" id="PF01565">
    <property type="entry name" value="FAD_binding_4"/>
    <property type="match status" value="1"/>
</dbReference>
<dbReference type="InterPro" id="IPR012951">
    <property type="entry name" value="BBE"/>
</dbReference>
<dbReference type="SUPFAM" id="SSF56176">
    <property type="entry name" value="FAD-binding/transporter-associated domain-like"/>
    <property type="match status" value="1"/>
</dbReference>
<feature type="domain" description="FAD-binding PCMH-type" evidence="4">
    <location>
        <begin position="128"/>
        <end position="311"/>
    </location>
</feature>
<accession>A0A0C2YG41</accession>
<dbReference type="InterPro" id="IPR036318">
    <property type="entry name" value="FAD-bd_PCMH-like_sf"/>
</dbReference>
<dbReference type="PANTHER" id="PTHR13878:SF91">
    <property type="entry name" value="FAD BINDING DOMAIN PROTEIN (AFU_ORTHOLOGUE AFUA_6G12070)-RELATED"/>
    <property type="match status" value="1"/>
</dbReference>
<keyword evidence="3" id="KW-0732">Signal</keyword>
<feature type="signal peptide" evidence="3">
    <location>
        <begin position="1"/>
        <end position="25"/>
    </location>
</feature>
<dbReference type="Gene3D" id="3.30.465.10">
    <property type="match status" value="1"/>
</dbReference>
<keyword evidence="2" id="KW-0560">Oxidoreductase</keyword>
<dbReference type="PROSITE" id="PS51387">
    <property type="entry name" value="FAD_PCMH"/>
    <property type="match status" value="1"/>
</dbReference>
<protein>
    <recommendedName>
        <fullName evidence="4">FAD-binding PCMH-type domain-containing protein</fullName>
    </recommendedName>
</protein>
<evidence type="ECO:0000313" key="6">
    <source>
        <dbReference type="Proteomes" id="UP000053424"/>
    </source>
</evidence>
<dbReference type="InterPro" id="IPR050432">
    <property type="entry name" value="FAD-linked_Oxidoreductases_BP"/>
</dbReference>
<evidence type="ECO:0000256" key="1">
    <source>
        <dbReference type="ARBA" id="ARBA00005466"/>
    </source>
</evidence>
<gene>
    <name evidence="5" type="ORF">M413DRAFT_21022</name>
</gene>
<dbReference type="GO" id="GO:0071949">
    <property type="term" value="F:FAD binding"/>
    <property type="evidence" value="ECO:0007669"/>
    <property type="project" value="InterPro"/>
</dbReference>
<dbReference type="AlphaFoldDB" id="A0A0C2YG41"/>
<dbReference type="GO" id="GO:0016491">
    <property type="term" value="F:oxidoreductase activity"/>
    <property type="evidence" value="ECO:0007669"/>
    <property type="project" value="UniProtKB-KW"/>
</dbReference>
<dbReference type="HOGENOM" id="CLU_018354_4_0_1"/>
<evidence type="ECO:0000256" key="2">
    <source>
        <dbReference type="ARBA" id="ARBA00023002"/>
    </source>
</evidence>
<dbReference type="InterPro" id="IPR016166">
    <property type="entry name" value="FAD-bd_PCMH"/>
</dbReference>
<organism evidence="5 6">
    <name type="scientific">Hebeloma cylindrosporum</name>
    <dbReference type="NCBI Taxonomy" id="76867"/>
    <lineage>
        <taxon>Eukaryota</taxon>
        <taxon>Fungi</taxon>
        <taxon>Dikarya</taxon>
        <taxon>Basidiomycota</taxon>
        <taxon>Agaricomycotina</taxon>
        <taxon>Agaricomycetes</taxon>
        <taxon>Agaricomycetidae</taxon>
        <taxon>Agaricales</taxon>
        <taxon>Agaricineae</taxon>
        <taxon>Hymenogastraceae</taxon>
        <taxon>Hebeloma</taxon>
    </lineage>
</organism>
<dbReference type="InterPro" id="IPR016169">
    <property type="entry name" value="FAD-bd_PCMH_sub2"/>
</dbReference>
<dbReference type="EMBL" id="KN831768">
    <property type="protein sequence ID" value="KIM48673.1"/>
    <property type="molecule type" value="Genomic_DNA"/>
</dbReference>
<dbReference type="STRING" id="686832.A0A0C2YG41"/>
<proteinExistence type="inferred from homology"/>
<reference evidence="6" key="2">
    <citation type="submission" date="2015-01" db="EMBL/GenBank/DDBJ databases">
        <title>Evolutionary Origins and Diversification of the Mycorrhizal Mutualists.</title>
        <authorList>
            <consortium name="DOE Joint Genome Institute"/>
            <consortium name="Mycorrhizal Genomics Consortium"/>
            <person name="Kohler A."/>
            <person name="Kuo A."/>
            <person name="Nagy L.G."/>
            <person name="Floudas D."/>
            <person name="Copeland A."/>
            <person name="Barry K.W."/>
            <person name="Cichocki N."/>
            <person name="Veneault-Fourrey C."/>
            <person name="LaButti K."/>
            <person name="Lindquist E.A."/>
            <person name="Lipzen A."/>
            <person name="Lundell T."/>
            <person name="Morin E."/>
            <person name="Murat C."/>
            <person name="Riley R."/>
            <person name="Ohm R."/>
            <person name="Sun H."/>
            <person name="Tunlid A."/>
            <person name="Henrissat B."/>
            <person name="Grigoriev I.V."/>
            <person name="Hibbett D.S."/>
            <person name="Martin F."/>
        </authorList>
    </citation>
    <scope>NUCLEOTIDE SEQUENCE [LARGE SCALE GENOMIC DNA]</scope>
    <source>
        <strain evidence="6">h7</strain>
    </source>
</reference>
<sequence length="581" mass="62102">MPFATMGSAIVMSVVMTSLFQNARAQFPVPTPALNAFNASIGGRLAFGIPWPEPCFSSYNGVAVTPNSTQCAFVQQNFFNNHEVRSQQFGGYSAIQYEACMSTGDECALDWTNPTNSAAFAPPADCKQGSVPPYYIDVQSTSDVQKALTFVKSTGMTFVIKNTGHDFKGRSSAPNSLALWMLHLKTMTLVKNFVADGCKPPGAAKAITLAAGVQFAELFKFADDNGVEIVGGTDQTVGAVGGFLQGGGHSSITPSAGMAVDRVLQYKIVTTDGVLRTANACQNSDLFFALRGGGGGTFGVVMEATILATPTRSYQIASINWPVNNDNLRQVVSMFIDNATGLATQGWGGYLTPSSGSLVMTNPNLSASAAQKSVQALLDLSTSLGGSSSVTQVNSFFQWFTLFVNDKLTVQQDAVGLPNALSSRLIPQANHATAASRAQLLDALMNAFSNTVFSQIHFTTPFGFKGTKGADTSVNPIWRTSLYQVILVNTWFVHSTLADRQAAFAASTTAANFLRDITPKSGAYHNEADIHEPNFQASFWGTALYKKLLGIKNKYDPGPVLDCWNCIGWKGTSAPQYKCYI</sequence>
<name>A0A0C2YG41_HEBCY</name>
<evidence type="ECO:0000313" key="5">
    <source>
        <dbReference type="EMBL" id="KIM48673.1"/>
    </source>
</evidence>
<dbReference type="OrthoDB" id="9983560at2759"/>
<reference evidence="5 6" key="1">
    <citation type="submission" date="2014-04" db="EMBL/GenBank/DDBJ databases">
        <authorList>
            <consortium name="DOE Joint Genome Institute"/>
            <person name="Kuo A."/>
            <person name="Gay G."/>
            <person name="Dore J."/>
            <person name="Kohler A."/>
            <person name="Nagy L.G."/>
            <person name="Floudas D."/>
            <person name="Copeland A."/>
            <person name="Barry K.W."/>
            <person name="Cichocki N."/>
            <person name="Veneault-Fourrey C."/>
            <person name="LaButti K."/>
            <person name="Lindquist E.A."/>
            <person name="Lipzen A."/>
            <person name="Lundell T."/>
            <person name="Morin E."/>
            <person name="Murat C."/>
            <person name="Sun H."/>
            <person name="Tunlid A."/>
            <person name="Henrissat B."/>
            <person name="Grigoriev I.V."/>
            <person name="Hibbett D.S."/>
            <person name="Martin F."/>
            <person name="Nordberg H.P."/>
            <person name="Cantor M.N."/>
            <person name="Hua S.X."/>
        </authorList>
    </citation>
    <scope>NUCLEOTIDE SEQUENCE [LARGE SCALE GENOMIC DNA]</scope>
    <source>
        <strain evidence="6">h7</strain>
    </source>
</reference>
<comment type="similarity">
    <text evidence="1">Belongs to the oxygen-dependent FAD-linked oxidoreductase family.</text>
</comment>
<evidence type="ECO:0000256" key="3">
    <source>
        <dbReference type="SAM" id="SignalP"/>
    </source>
</evidence>
<dbReference type="InterPro" id="IPR006094">
    <property type="entry name" value="Oxid_FAD_bind_N"/>
</dbReference>
<evidence type="ECO:0000259" key="4">
    <source>
        <dbReference type="PROSITE" id="PS51387"/>
    </source>
</evidence>
<dbReference type="Proteomes" id="UP000053424">
    <property type="component" value="Unassembled WGS sequence"/>
</dbReference>